<dbReference type="InterPro" id="IPR000719">
    <property type="entry name" value="Prot_kinase_dom"/>
</dbReference>
<gene>
    <name evidence="2" type="ORF">WR25_04702</name>
</gene>
<dbReference type="InterPro" id="IPR051681">
    <property type="entry name" value="Ser/Thr_Kinases-Pseudokinases"/>
</dbReference>
<sequence>MSEEESGSEVIFKLGGNWELELLDRIASGINYLHYDAVDTIIHRDLKSKNVVMDAKNVCKICDFGTSKDLTHSCTAPTWGGTAAWMSPEIITQAEGLTTATDVWSYGVVLWEMLSREVPYKDFTEFRIYSLISQQGVTLTIPDSCPEQLKLLMKNCWRISPKDRIIMKQILTELTQMESNPQIKGECQNFLNKEDWKIEIQKQKNELEVKFTEKKI</sequence>
<protein>
    <recommendedName>
        <fullName evidence="1">Protein kinase domain-containing protein</fullName>
    </recommendedName>
</protein>
<accession>A0A2A2J682</accession>
<dbReference type="PROSITE" id="PS50011">
    <property type="entry name" value="PROTEIN_KINASE_DOM"/>
    <property type="match status" value="1"/>
</dbReference>
<dbReference type="Proteomes" id="UP000218231">
    <property type="component" value="Unassembled WGS sequence"/>
</dbReference>
<dbReference type="AlphaFoldDB" id="A0A2A2J682"/>
<dbReference type="PROSITE" id="PS00108">
    <property type="entry name" value="PROTEIN_KINASE_ST"/>
    <property type="match status" value="1"/>
</dbReference>
<feature type="domain" description="Protein kinase" evidence="1">
    <location>
        <begin position="1"/>
        <end position="183"/>
    </location>
</feature>
<dbReference type="GO" id="GO:0005524">
    <property type="term" value="F:ATP binding"/>
    <property type="evidence" value="ECO:0007669"/>
    <property type="project" value="InterPro"/>
</dbReference>
<dbReference type="GO" id="GO:0004674">
    <property type="term" value="F:protein serine/threonine kinase activity"/>
    <property type="evidence" value="ECO:0007669"/>
    <property type="project" value="TreeGrafter"/>
</dbReference>
<dbReference type="SUPFAM" id="SSF56112">
    <property type="entry name" value="Protein kinase-like (PK-like)"/>
    <property type="match status" value="1"/>
</dbReference>
<evidence type="ECO:0000313" key="3">
    <source>
        <dbReference type="Proteomes" id="UP000218231"/>
    </source>
</evidence>
<organism evidence="2 3">
    <name type="scientific">Diploscapter pachys</name>
    <dbReference type="NCBI Taxonomy" id="2018661"/>
    <lineage>
        <taxon>Eukaryota</taxon>
        <taxon>Metazoa</taxon>
        <taxon>Ecdysozoa</taxon>
        <taxon>Nematoda</taxon>
        <taxon>Chromadorea</taxon>
        <taxon>Rhabditida</taxon>
        <taxon>Rhabditina</taxon>
        <taxon>Rhabditomorpha</taxon>
        <taxon>Rhabditoidea</taxon>
        <taxon>Rhabditidae</taxon>
        <taxon>Diploscapter</taxon>
    </lineage>
</organism>
<dbReference type="STRING" id="2018661.A0A2A2J682"/>
<dbReference type="InterPro" id="IPR008271">
    <property type="entry name" value="Ser/Thr_kinase_AS"/>
</dbReference>
<dbReference type="InterPro" id="IPR001245">
    <property type="entry name" value="Ser-Thr/Tyr_kinase_cat_dom"/>
</dbReference>
<dbReference type="GO" id="GO:0006950">
    <property type="term" value="P:response to stress"/>
    <property type="evidence" value="ECO:0007669"/>
    <property type="project" value="UniProtKB-ARBA"/>
</dbReference>
<comment type="caution">
    <text evidence="2">The sequence shown here is derived from an EMBL/GenBank/DDBJ whole genome shotgun (WGS) entry which is preliminary data.</text>
</comment>
<dbReference type="PANTHER" id="PTHR44329">
    <property type="entry name" value="SERINE/THREONINE-PROTEIN KINASE TNNI3K-RELATED"/>
    <property type="match status" value="1"/>
</dbReference>
<evidence type="ECO:0000313" key="2">
    <source>
        <dbReference type="EMBL" id="PAV57280.1"/>
    </source>
</evidence>
<dbReference type="SMART" id="SM00220">
    <property type="entry name" value="S_TKc"/>
    <property type="match status" value="1"/>
</dbReference>
<dbReference type="Pfam" id="PF07714">
    <property type="entry name" value="PK_Tyr_Ser-Thr"/>
    <property type="match status" value="1"/>
</dbReference>
<dbReference type="GO" id="GO:0005737">
    <property type="term" value="C:cytoplasm"/>
    <property type="evidence" value="ECO:0007669"/>
    <property type="project" value="TreeGrafter"/>
</dbReference>
<evidence type="ECO:0000259" key="1">
    <source>
        <dbReference type="PROSITE" id="PS50011"/>
    </source>
</evidence>
<dbReference type="PANTHER" id="PTHR44329:SF304">
    <property type="entry name" value="MITOGEN-ACTIVATED PROTEIN KINASE KINASE KINASE 13-LIKE ISOFORM X1"/>
    <property type="match status" value="1"/>
</dbReference>
<name>A0A2A2J682_9BILA</name>
<dbReference type="PRINTS" id="PR00109">
    <property type="entry name" value="TYRKINASE"/>
</dbReference>
<dbReference type="OrthoDB" id="339325at2759"/>
<reference evidence="2 3" key="1">
    <citation type="journal article" date="2017" name="Curr. Biol.">
        <title>Genome architecture and evolution of a unichromosomal asexual nematode.</title>
        <authorList>
            <person name="Fradin H."/>
            <person name="Zegar C."/>
            <person name="Gutwein M."/>
            <person name="Lucas J."/>
            <person name="Kovtun M."/>
            <person name="Corcoran D."/>
            <person name="Baugh L.R."/>
            <person name="Kiontke K."/>
            <person name="Gunsalus K."/>
            <person name="Fitch D.H."/>
            <person name="Piano F."/>
        </authorList>
    </citation>
    <scope>NUCLEOTIDE SEQUENCE [LARGE SCALE GENOMIC DNA]</scope>
    <source>
        <strain evidence="2">PF1309</strain>
    </source>
</reference>
<dbReference type="Gene3D" id="1.10.510.10">
    <property type="entry name" value="Transferase(Phosphotransferase) domain 1"/>
    <property type="match status" value="1"/>
</dbReference>
<dbReference type="InterPro" id="IPR011009">
    <property type="entry name" value="Kinase-like_dom_sf"/>
</dbReference>
<keyword evidence="3" id="KW-1185">Reference proteome</keyword>
<dbReference type="EMBL" id="LIAE01010648">
    <property type="protein sequence ID" value="PAV57280.1"/>
    <property type="molecule type" value="Genomic_DNA"/>
</dbReference>
<proteinExistence type="predicted"/>